<proteinExistence type="predicted"/>
<dbReference type="EMBL" id="JADIMW010000001">
    <property type="protein sequence ID" value="MBO8437271.1"/>
    <property type="molecule type" value="Genomic_DNA"/>
</dbReference>
<protein>
    <submittedName>
        <fullName evidence="1">Uncharacterized protein</fullName>
    </submittedName>
</protein>
<sequence>MRLSVNLETNALGVVSNDHYDVPSSDIEKGVYVDSLFPDSYDDYVKSIHVKYTDNGEAVQITSSYGSCRYPSDEEGVWSSGTIGLSYAWCKVYIRLIPE</sequence>
<accession>A0A9D9H5M6</accession>
<evidence type="ECO:0000313" key="2">
    <source>
        <dbReference type="Proteomes" id="UP000823636"/>
    </source>
</evidence>
<organism evidence="1 2">
    <name type="scientific">Candidatus Caccoplasma merdipullorum</name>
    <dbReference type="NCBI Taxonomy" id="2840718"/>
    <lineage>
        <taxon>Bacteria</taxon>
        <taxon>Pseudomonadati</taxon>
        <taxon>Bacteroidota</taxon>
        <taxon>Bacteroidia</taxon>
        <taxon>Bacteroidales</taxon>
        <taxon>Bacteroidaceae</taxon>
        <taxon>Bacteroidaceae incertae sedis</taxon>
        <taxon>Candidatus Caccoplasma</taxon>
    </lineage>
</organism>
<dbReference type="Proteomes" id="UP000823636">
    <property type="component" value="Unassembled WGS sequence"/>
</dbReference>
<reference evidence="1" key="2">
    <citation type="journal article" date="2021" name="PeerJ">
        <title>Extensive microbial diversity within the chicken gut microbiome revealed by metagenomics and culture.</title>
        <authorList>
            <person name="Gilroy R."/>
            <person name="Ravi A."/>
            <person name="Getino M."/>
            <person name="Pursley I."/>
            <person name="Horton D.L."/>
            <person name="Alikhan N.F."/>
            <person name="Baker D."/>
            <person name="Gharbi K."/>
            <person name="Hall N."/>
            <person name="Watson M."/>
            <person name="Adriaenssens E.M."/>
            <person name="Foster-Nyarko E."/>
            <person name="Jarju S."/>
            <person name="Secka A."/>
            <person name="Antonio M."/>
            <person name="Oren A."/>
            <person name="Chaudhuri R.R."/>
            <person name="La Ragione R."/>
            <person name="Hildebrand F."/>
            <person name="Pallen M.J."/>
        </authorList>
    </citation>
    <scope>NUCLEOTIDE SEQUENCE</scope>
    <source>
        <strain evidence="1">G3-4614</strain>
    </source>
</reference>
<dbReference type="AlphaFoldDB" id="A0A9D9H5M6"/>
<evidence type="ECO:0000313" key="1">
    <source>
        <dbReference type="EMBL" id="MBO8437271.1"/>
    </source>
</evidence>
<comment type="caution">
    <text evidence="1">The sequence shown here is derived from an EMBL/GenBank/DDBJ whole genome shotgun (WGS) entry which is preliminary data.</text>
</comment>
<gene>
    <name evidence="1" type="ORF">IAC54_00015</name>
</gene>
<reference evidence="1" key="1">
    <citation type="submission" date="2020-10" db="EMBL/GenBank/DDBJ databases">
        <authorList>
            <person name="Gilroy R."/>
        </authorList>
    </citation>
    <scope>NUCLEOTIDE SEQUENCE</scope>
    <source>
        <strain evidence="1">G3-4614</strain>
    </source>
</reference>
<name>A0A9D9H5M6_9BACT</name>